<dbReference type="PROSITE" id="PS51257">
    <property type="entry name" value="PROKAR_LIPOPROTEIN"/>
    <property type="match status" value="1"/>
</dbReference>
<gene>
    <name evidence="1" type="ORF">NCTC12120_05086</name>
</gene>
<dbReference type="Proteomes" id="UP000251197">
    <property type="component" value="Unassembled WGS sequence"/>
</dbReference>
<evidence type="ECO:0000313" key="1">
    <source>
        <dbReference type="EMBL" id="SQC91906.1"/>
    </source>
</evidence>
<evidence type="ECO:0000313" key="2">
    <source>
        <dbReference type="Proteomes" id="UP000251197"/>
    </source>
</evidence>
<dbReference type="AlphaFoldDB" id="A0A2X3IXM3"/>
<dbReference type="EMBL" id="UAVU01000008">
    <property type="protein sequence ID" value="SQC91906.1"/>
    <property type="molecule type" value="Genomic_DNA"/>
</dbReference>
<evidence type="ECO:0008006" key="3">
    <source>
        <dbReference type="Google" id="ProtNLM"/>
    </source>
</evidence>
<proteinExistence type="predicted"/>
<organism evidence="1 2">
    <name type="scientific">Cedecea neteri</name>
    <dbReference type="NCBI Taxonomy" id="158822"/>
    <lineage>
        <taxon>Bacteria</taxon>
        <taxon>Pseudomonadati</taxon>
        <taxon>Pseudomonadota</taxon>
        <taxon>Gammaproteobacteria</taxon>
        <taxon>Enterobacterales</taxon>
        <taxon>Enterobacteriaceae</taxon>
        <taxon>Cedecea</taxon>
    </lineage>
</organism>
<sequence>MYFRAAFLLAGVLSLTGCVVGDMDSSNYHYVPWIQLFQKVDATGQTNIRERKEALYSCGVDRKENLDDKNWGLNAAQGNETLKEIVRRNDKIYACMKSKGYQVYGFSECGAIKKTQRVVP</sequence>
<name>A0A2X3IXM3_9ENTR</name>
<protein>
    <recommendedName>
        <fullName evidence="3">Lipoprotein</fullName>
    </recommendedName>
</protein>
<accession>A0A2X3IXM3</accession>
<reference evidence="1 2" key="1">
    <citation type="submission" date="2018-06" db="EMBL/GenBank/DDBJ databases">
        <authorList>
            <consortium name="Pathogen Informatics"/>
            <person name="Doyle S."/>
        </authorList>
    </citation>
    <scope>NUCLEOTIDE SEQUENCE [LARGE SCALE GENOMIC DNA]</scope>
    <source>
        <strain evidence="1 2">NCTC12120</strain>
    </source>
</reference>